<gene>
    <name evidence="3" type="ORF">BGLCM_1386</name>
    <name evidence="2" type="ORF">BIFGAL_03089</name>
</gene>
<dbReference type="Proteomes" id="UP000029074">
    <property type="component" value="Unassembled WGS sequence"/>
</dbReference>
<dbReference type="InterPro" id="IPR029058">
    <property type="entry name" value="AB_hydrolase_fold"/>
</dbReference>
<reference evidence="3 5" key="2">
    <citation type="submission" date="2014-03" db="EMBL/GenBank/DDBJ databases">
        <title>Genomics of Bifidobacteria.</title>
        <authorList>
            <person name="Ventura M."/>
            <person name="Milani C."/>
            <person name="Lugli G.A."/>
        </authorList>
    </citation>
    <scope>NUCLEOTIDE SEQUENCE [LARGE SCALE GENOMIC DNA]</scope>
    <source>
        <strain evidence="3 5">LMG 11596</strain>
    </source>
</reference>
<dbReference type="Pfam" id="PF00450">
    <property type="entry name" value="Peptidase_S10"/>
    <property type="match status" value="1"/>
</dbReference>
<dbReference type="GO" id="GO:0004185">
    <property type="term" value="F:serine-type carboxypeptidase activity"/>
    <property type="evidence" value="ECO:0007669"/>
    <property type="project" value="InterPro"/>
</dbReference>
<feature type="region of interest" description="Disordered" evidence="1">
    <location>
        <begin position="1"/>
        <end position="30"/>
    </location>
</feature>
<accession>D1NTD2</accession>
<keyword evidence="5" id="KW-1185">Reference proteome</keyword>
<reference evidence="2 4" key="1">
    <citation type="submission" date="2009-11" db="EMBL/GenBank/DDBJ databases">
        <authorList>
            <person name="Weinstock G."/>
            <person name="Sodergren E."/>
            <person name="Clifton S."/>
            <person name="Fulton L."/>
            <person name="Fulton B."/>
            <person name="Courtney L."/>
            <person name="Fronick C."/>
            <person name="Harrison M."/>
            <person name="Strong C."/>
            <person name="Farmer C."/>
            <person name="Delahaunty K."/>
            <person name="Markovic C."/>
            <person name="Hall O."/>
            <person name="Minx P."/>
            <person name="Tomlinson C."/>
            <person name="Mitreva M."/>
            <person name="Nelson J."/>
            <person name="Hou S."/>
            <person name="Wollam A."/>
            <person name="Pepin K.H."/>
            <person name="Johnson M."/>
            <person name="Bhonagiri V."/>
            <person name="Nash W.E."/>
            <person name="Warren W."/>
            <person name="Chinwalla A."/>
            <person name="Mardis E.R."/>
            <person name="Wilson R.K."/>
        </authorList>
    </citation>
    <scope>NUCLEOTIDE SEQUENCE [LARGE SCALE GENOMIC DNA]</scope>
    <source>
        <strain evidence="2 4">DSM 20093</strain>
    </source>
</reference>
<dbReference type="eggNOG" id="COG2939">
    <property type="taxonomic scope" value="Bacteria"/>
</dbReference>
<dbReference type="EMBL" id="JGYW01000009">
    <property type="protein sequence ID" value="KFI57696.1"/>
    <property type="molecule type" value="Genomic_DNA"/>
</dbReference>
<sequence>MTDETTTKTTEAPKPAPEAKPADASKKMTWKGDGESIDYTAYAELLPVRDKDNAFIGNMFMFSQVADMDDTSDRPVTFCWNGGPGGASYMVNIGGMGARRVPDDGEKHINGVGKLEDNPYTLLRASDLVFIDAFGTGYSRVDPSYDGKKVWGVDGDGDAFVRGIIAWLRKHNRFNSPLYLYGESYGTMRNAVVYRMLGEHGVGVRGVIEQSTILDYAPTLSGNDAYYLGMTPVYAATAAYFGKAGEGYTEHQWFDKAFEFVDNTLSQAITMGDRLPQERMKAVANEMSELIGLPAEFIMAKGLRIELDTFRKNLLKDEGKTLGRYDMRFTTYAYQDVQGDNEFYAGEDPSYDGINSAYLDGYMHMLHDEIGFEGFENYEPLSLKVNMDWNWNHQAPGTMGSPQTPDVAFDIATALRRNPTSRILFFGGIHDAATPYWNVRHDMGKLFLPAELKDRIEYHVHSNGHMAYADLKALQAMSPELMAFYDKRHTPVE</sequence>
<organism evidence="2 4">
    <name type="scientific">Bifidobacterium gallicum DSM 20093 = LMG 11596</name>
    <dbReference type="NCBI Taxonomy" id="561180"/>
    <lineage>
        <taxon>Bacteria</taxon>
        <taxon>Bacillati</taxon>
        <taxon>Actinomycetota</taxon>
        <taxon>Actinomycetes</taxon>
        <taxon>Bifidobacteriales</taxon>
        <taxon>Bifidobacteriaceae</taxon>
        <taxon>Bifidobacterium</taxon>
    </lineage>
</organism>
<keyword evidence="2" id="KW-0645">Protease</keyword>
<feature type="compositionally biased region" description="Basic and acidic residues" evidence="1">
    <location>
        <begin position="20"/>
        <end position="30"/>
    </location>
</feature>
<dbReference type="Gene3D" id="3.40.50.1820">
    <property type="entry name" value="alpha/beta hydrolase"/>
    <property type="match status" value="1"/>
</dbReference>
<comment type="caution">
    <text evidence="2">The sequence shown here is derived from an EMBL/GenBank/DDBJ whole genome shotgun (WGS) entry which is preliminary data.</text>
</comment>
<dbReference type="Proteomes" id="UP000003656">
    <property type="component" value="Unassembled WGS sequence"/>
</dbReference>
<keyword evidence="2" id="KW-0121">Carboxypeptidase</keyword>
<proteinExistence type="predicted"/>
<name>D1NTD2_9BIFI</name>
<dbReference type="RefSeq" id="WP_006294507.1">
    <property type="nucleotide sequence ID" value="NZ_ABXB03000002.1"/>
</dbReference>
<evidence type="ECO:0000256" key="1">
    <source>
        <dbReference type="SAM" id="MobiDB-lite"/>
    </source>
</evidence>
<evidence type="ECO:0000313" key="4">
    <source>
        <dbReference type="Proteomes" id="UP000003656"/>
    </source>
</evidence>
<evidence type="ECO:0000313" key="2">
    <source>
        <dbReference type="EMBL" id="EFA22986.1"/>
    </source>
</evidence>
<keyword evidence="2" id="KW-0378">Hydrolase</keyword>
<protein>
    <submittedName>
        <fullName evidence="3">Peptidase S10</fullName>
    </submittedName>
    <submittedName>
        <fullName evidence="2">Serine carboxypeptidase</fullName>
    </submittedName>
</protein>
<evidence type="ECO:0000313" key="3">
    <source>
        <dbReference type="EMBL" id="KFI57696.1"/>
    </source>
</evidence>
<dbReference type="InterPro" id="IPR001563">
    <property type="entry name" value="Peptidase_S10"/>
</dbReference>
<dbReference type="GO" id="GO:0006508">
    <property type="term" value="P:proteolysis"/>
    <property type="evidence" value="ECO:0007669"/>
    <property type="project" value="InterPro"/>
</dbReference>
<dbReference type="STRING" id="561180.BIFGAL_03089"/>
<evidence type="ECO:0000313" key="5">
    <source>
        <dbReference type="Proteomes" id="UP000029074"/>
    </source>
</evidence>
<dbReference type="AlphaFoldDB" id="D1NTD2"/>
<dbReference type="SUPFAM" id="SSF53474">
    <property type="entry name" value="alpha/beta-Hydrolases"/>
    <property type="match status" value="1"/>
</dbReference>
<dbReference type="OrthoDB" id="9770107at2"/>
<dbReference type="EMBL" id="ABXB03000002">
    <property type="protein sequence ID" value="EFA22986.1"/>
    <property type="molecule type" value="Genomic_DNA"/>
</dbReference>